<dbReference type="EMBL" id="JARIHO010000031">
    <property type="protein sequence ID" value="KAJ7336279.1"/>
    <property type="molecule type" value="Genomic_DNA"/>
</dbReference>
<evidence type="ECO:0000256" key="1">
    <source>
        <dbReference type="SAM" id="MobiDB-lite"/>
    </source>
</evidence>
<feature type="region of interest" description="Disordered" evidence="1">
    <location>
        <begin position="1"/>
        <end position="24"/>
    </location>
</feature>
<dbReference type="Proteomes" id="UP001218218">
    <property type="component" value="Unassembled WGS sequence"/>
</dbReference>
<proteinExistence type="predicted"/>
<evidence type="ECO:0008006" key="4">
    <source>
        <dbReference type="Google" id="ProtNLM"/>
    </source>
</evidence>
<accession>A0AAD7EMI1</accession>
<evidence type="ECO:0000313" key="3">
    <source>
        <dbReference type="Proteomes" id="UP001218218"/>
    </source>
</evidence>
<comment type="caution">
    <text evidence="2">The sequence shown here is derived from an EMBL/GenBank/DDBJ whole genome shotgun (WGS) entry which is preliminary data.</text>
</comment>
<evidence type="ECO:0000313" key="2">
    <source>
        <dbReference type="EMBL" id="KAJ7336279.1"/>
    </source>
</evidence>
<reference evidence="2" key="1">
    <citation type="submission" date="2023-03" db="EMBL/GenBank/DDBJ databases">
        <title>Massive genome expansion in bonnet fungi (Mycena s.s.) driven by repeated elements and novel gene families across ecological guilds.</title>
        <authorList>
            <consortium name="Lawrence Berkeley National Laboratory"/>
            <person name="Harder C.B."/>
            <person name="Miyauchi S."/>
            <person name="Viragh M."/>
            <person name="Kuo A."/>
            <person name="Thoen E."/>
            <person name="Andreopoulos B."/>
            <person name="Lu D."/>
            <person name="Skrede I."/>
            <person name="Drula E."/>
            <person name="Henrissat B."/>
            <person name="Morin E."/>
            <person name="Kohler A."/>
            <person name="Barry K."/>
            <person name="LaButti K."/>
            <person name="Morin E."/>
            <person name="Salamov A."/>
            <person name="Lipzen A."/>
            <person name="Mereny Z."/>
            <person name="Hegedus B."/>
            <person name="Baldrian P."/>
            <person name="Stursova M."/>
            <person name="Weitz H."/>
            <person name="Taylor A."/>
            <person name="Grigoriev I.V."/>
            <person name="Nagy L.G."/>
            <person name="Martin F."/>
            <person name="Kauserud H."/>
        </authorList>
    </citation>
    <scope>NUCLEOTIDE SEQUENCE</scope>
    <source>
        <strain evidence="2">CBHHK002</strain>
    </source>
</reference>
<protein>
    <recommendedName>
        <fullName evidence="4">F-box domain-containing protein</fullName>
    </recommendedName>
</protein>
<gene>
    <name evidence="2" type="ORF">DFH08DRAFT_1083084</name>
</gene>
<sequence>MPQDYTLRDYNKEPRLKPRQATSQAALLESQGISRWIRGPTMPYGFTPRPSRQAPKQPGAANRIPLEIASHISSYLDVKDLGRAAMAWRPVAQATNASPEFIKLECGKYSLLVNDSLRWPPDTTRMVRDRMEQYNFAWSTLLYSGSQDISIPGTTQDTPWAGSNDWKSGHTFMGESNGYMYNVATMGPPGAQMQARVCVYQLPSLRTGETDLRRTEFNVVLRSHFVKAVTVDPVGQVVAILEFNNNAHDQSPGAFLHVYNLNGRHMRSVQITTFLKPAAEVAHMELNGEMVCIVTHYPSYRSLIGTASDVFMQNWVGQTRFAAPQRCHGTDDATYCTGFQFITEDLWIATEKGKTDWEDGIPTHFIRVGHVRRQLQTVVKLRDTLGKGYTPNNVSLIRNASHYSPVSGMFYANPASRLFGIKYEYRNLKLQDHDTGNVTANCCLFGRATIEMWLGIGAPPGPSDSLHWLHMPIVNNNDASHQRSDPTNCQGIYLIGRRLFWAAIWPQGWSFHLIDYNPGAGKIISSTEPIRGNSGHWCSATTLFGNDPYAVSISTTIRLSDLLRVVPTEDGILLKQQHGIYKMLMM</sequence>
<name>A0AAD7EMI1_9AGAR</name>
<dbReference type="AlphaFoldDB" id="A0AAD7EMI1"/>
<keyword evidence="3" id="KW-1185">Reference proteome</keyword>
<organism evidence="2 3">
    <name type="scientific">Mycena albidolilacea</name>
    <dbReference type="NCBI Taxonomy" id="1033008"/>
    <lineage>
        <taxon>Eukaryota</taxon>
        <taxon>Fungi</taxon>
        <taxon>Dikarya</taxon>
        <taxon>Basidiomycota</taxon>
        <taxon>Agaricomycotina</taxon>
        <taxon>Agaricomycetes</taxon>
        <taxon>Agaricomycetidae</taxon>
        <taxon>Agaricales</taxon>
        <taxon>Marasmiineae</taxon>
        <taxon>Mycenaceae</taxon>
        <taxon>Mycena</taxon>
    </lineage>
</organism>
<feature type="compositionally biased region" description="Basic and acidic residues" evidence="1">
    <location>
        <begin position="1"/>
        <end position="16"/>
    </location>
</feature>